<feature type="domain" description="Peptidase M28" evidence="3">
    <location>
        <begin position="96"/>
        <end position="284"/>
    </location>
</feature>
<evidence type="ECO:0000256" key="2">
    <source>
        <dbReference type="SAM" id="SignalP"/>
    </source>
</evidence>
<feature type="transmembrane region" description="Helical" evidence="1">
    <location>
        <begin position="424"/>
        <end position="445"/>
    </location>
</feature>
<dbReference type="RefSeq" id="WP_008992591.1">
    <property type="nucleotide sequence ID" value="NZ_AMSG01000029.1"/>
</dbReference>
<keyword evidence="1" id="KW-1133">Transmembrane helix</keyword>
<evidence type="ECO:0000259" key="3">
    <source>
        <dbReference type="Pfam" id="PF04389"/>
    </source>
</evidence>
<keyword evidence="1" id="KW-0812">Transmembrane</keyword>
<dbReference type="PATRIC" id="fig|555500.3.peg.2836"/>
<protein>
    <submittedName>
        <fullName evidence="4">Peptidase, M20/M25/M40 family protein</fullName>
    </submittedName>
</protein>
<feature type="transmembrane region" description="Helical" evidence="1">
    <location>
        <begin position="324"/>
        <end position="345"/>
    </location>
</feature>
<keyword evidence="1" id="KW-0472">Membrane</keyword>
<gene>
    <name evidence="4" type="ORF">I215_13767</name>
</gene>
<name>K2PZZ5_9FLAO</name>
<feature type="transmembrane region" description="Helical" evidence="1">
    <location>
        <begin position="357"/>
        <end position="379"/>
    </location>
</feature>
<feature type="transmembrane region" description="Helical" evidence="1">
    <location>
        <begin position="399"/>
        <end position="417"/>
    </location>
</feature>
<dbReference type="Pfam" id="PF04389">
    <property type="entry name" value="Peptidase_M28"/>
    <property type="match status" value="1"/>
</dbReference>
<feature type="signal peptide" evidence="2">
    <location>
        <begin position="1"/>
        <end position="20"/>
    </location>
</feature>
<feature type="transmembrane region" description="Helical" evidence="1">
    <location>
        <begin position="479"/>
        <end position="499"/>
    </location>
</feature>
<dbReference type="PANTHER" id="PTHR12147:SF26">
    <property type="entry name" value="PEPTIDASE M28 DOMAIN-CONTAINING PROTEIN"/>
    <property type="match status" value="1"/>
</dbReference>
<dbReference type="EMBL" id="AMSG01000029">
    <property type="protein sequence ID" value="EKF54191.1"/>
    <property type="molecule type" value="Genomic_DNA"/>
</dbReference>
<feature type="transmembrane region" description="Helical" evidence="1">
    <location>
        <begin position="532"/>
        <end position="550"/>
    </location>
</feature>
<dbReference type="GO" id="GO:0006508">
    <property type="term" value="P:proteolysis"/>
    <property type="evidence" value="ECO:0007669"/>
    <property type="project" value="InterPro"/>
</dbReference>
<feature type="transmembrane region" description="Helical" evidence="1">
    <location>
        <begin position="451"/>
        <end position="467"/>
    </location>
</feature>
<dbReference type="InterPro" id="IPR045175">
    <property type="entry name" value="M28_fam"/>
</dbReference>
<dbReference type="Proteomes" id="UP000007364">
    <property type="component" value="Unassembled WGS sequence"/>
</dbReference>
<dbReference type="OrthoDB" id="9778250at2"/>
<dbReference type="STRING" id="555500.I215_13767"/>
<reference evidence="4 5" key="1">
    <citation type="journal article" date="2012" name="J. Bacteriol.">
        <title>Genome Sequence of Galbibacter marinum Type Strain ck-I2-15.</title>
        <authorList>
            <person name="Lai Q."/>
            <person name="Li C."/>
            <person name="Shao Z."/>
        </authorList>
    </citation>
    <scope>NUCLEOTIDE SEQUENCE [LARGE SCALE GENOMIC DNA]</scope>
    <source>
        <strain evidence="5">ck-I2-15</strain>
    </source>
</reference>
<comment type="caution">
    <text evidence="4">The sequence shown here is derived from an EMBL/GenBank/DDBJ whole genome shotgun (WGS) entry which is preliminary data.</text>
</comment>
<dbReference type="GO" id="GO:0008235">
    <property type="term" value="F:metalloexopeptidase activity"/>
    <property type="evidence" value="ECO:0007669"/>
    <property type="project" value="InterPro"/>
</dbReference>
<accession>K2PZZ5</accession>
<evidence type="ECO:0000313" key="5">
    <source>
        <dbReference type="Proteomes" id="UP000007364"/>
    </source>
</evidence>
<dbReference type="SUPFAM" id="SSF53187">
    <property type="entry name" value="Zn-dependent exopeptidases"/>
    <property type="match status" value="1"/>
</dbReference>
<dbReference type="eggNOG" id="COG2234">
    <property type="taxonomic scope" value="Bacteria"/>
</dbReference>
<dbReference type="InterPro" id="IPR007484">
    <property type="entry name" value="Peptidase_M28"/>
</dbReference>
<feature type="transmembrane region" description="Helical" evidence="1">
    <location>
        <begin position="505"/>
        <end position="525"/>
    </location>
</feature>
<keyword evidence="2" id="KW-0732">Signal</keyword>
<sequence>MKKFKLVISFVILLAVCAWRFYDLTPQGDFQPKDYSIENVQAHIQTMADRPHYVGTDAHKEVQGYLIDQLESMGLEVEIQKGYSIGNWGNLAMVHNILTRIKGSSSSKALLLLSHYDSSPHSSFGASDDAVGVSIILEGINSLLKSGEKPKNDIIVLFSDAEELGLLGANLFVSKHRWSKDVGLVLNFEARGSGGPSYMLLETNGGNKNLIESFNQANVEFPVANSLTYSVYKMLPNDTDLTVFRELANIDGFNFAFIDDHFDYHTSNDRYENLNQNTLKHQISYLLPLLEYYSNADLRILKSNVDNIYFDFPVFNFVYYPFSWIYPMLIIAILVFFYIFYLGISNRTINSQGVFKSLFVFLGCLILCAGIGYIAWPALKFIYPHYGDILHGFPYNGHLYIAALTSLSFTVCFYIYSRVKKIQIAELVIVPIGLWLLLCLGIAFYLKGASFFIILIYASLASLWMLIKAKDKRPPVGYLVALCIPSIWIIAPLIQMFPVGLGLKLVISSTVLSVLLFGLLLPVLGQFKNKRLYAILSLSLCALFFISAHLHSSPSPERPHPTSLVYQLNLDTHQAHWATYNKELNSWLKQYISDSTQSTIPSDELTSKYATNYTKIAKAPVKNIKEPTVKILQDTSFRGKRKIRLHITPNRKVDRLEVKTTATKISKCTVNGVHVPLSYLFKRSDRLFTHYISENQSTEIEIECSQQDQLSFQIYEASYDLLDHPLFSVPDRPKNTIAMPFVLNDAVLTKKTIEL</sequence>
<evidence type="ECO:0000313" key="4">
    <source>
        <dbReference type="EMBL" id="EKF54191.1"/>
    </source>
</evidence>
<evidence type="ECO:0000256" key="1">
    <source>
        <dbReference type="SAM" id="Phobius"/>
    </source>
</evidence>
<organism evidence="4 5">
    <name type="scientific">Galbibacter marinus</name>
    <dbReference type="NCBI Taxonomy" id="555500"/>
    <lineage>
        <taxon>Bacteria</taxon>
        <taxon>Pseudomonadati</taxon>
        <taxon>Bacteroidota</taxon>
        <taxon>Flavobacteriia</taxon>
        <taxon>Flavobacteriales</taxon>
        <taxon>Flavobacteriaceae</taxon>
        <taxon>Galbibacter</taxon>
    </lineage>
</organism>
<dbReference type="AlphaFoldDB" id="K2PZZ5"/>
<proteinExistence type="predicted"/>
<dbReference type="Gene3D" id="3.40.630.10">
    <property type="entry name" value="Zn peptidases"/>
    <property type="match status" value="1"/>
</dbReference>
<keyword evidence="5" id="KW-1185">Reference proteome</keyword>
<dbReference type="PANTHER" id="PTHR12147">
    <property type="entry name" value="METALLOPEPTIDASE M28 FAMILY MEMBER"/>
    <property type="match status" value="1"/>
</dbReference>
<feature type="chain" id="PRO_5003866694" evidence="2">
    <location>
        <begin position="21"/>
        <end position="755"/>
    </location>
</feature>